<dbReference type="PANTHER" id="PTHR33392">
    <property type="entry name" value="POLYISOPRENYL-TEICHOIC ACID--PEPTIDOGLYCAN TEICHOIC ACID TRANSFERASE TAGU"/>
    <property type="match status" value="1"/>
</dbReference>
<accession>A0ABU2H4P6</accession>
<feature type="compositionally biased region" description="Low complexity" evidence="2">
    <location>
        <begin position="343"/>
        <end position="356"/>
    </location>
</feature>
<dbReference type="RefSeq" id="WP_310911803.1">
    <property type="nucleotide sequence ID" value="NZ_JAVLVT010000003.1"/>
</dbReference>
<dbReference type="EMBL" id="JAVLVT010000003">
    <property type="protein sequence ID" value="MDS1270277.1"/>
    <property type="molecule type" value="Genomic_DNA"/>
</dbReference>
<dbReference type="Pfam" id="PF03816">
    <property type="entry name" value="LytR_cpsA_psr"/>
    <property type="match status" value="1"/>
</dbReference>
<dbReference type="InterPro" id="IPR050922">
    <property type="entry name" value="LytR/CpsA/Psr_CW_biosynth"/>
</dbReference>
<evidence type="ECO:0000313" key="4">
    <source>
        <dbReference type="EMBL" id="MDS1270277.1"/>
    </source>
</evidence>
<comment type="caution">
    <text evidence="4">The sequence shown here is derived from an EMBL/GenBank/DDBJ whole genome shotgun (WGS) entry which is preliminary data.</text>
</comment>
<dbReference type="InterPro" id="IPR004474">
    <property type="entry name" value="LytR_CpsA_psr"/>
</dbReference>
<dbReference type="Proteomes" id="UP001250214">
    <property type="component" value="Unassembled WGS sequence"/>
</dbReference>
<name>A0ABU2H4P6_9ACTN</name>
<gene>
    <name evidence="4" type="ORF">RIF23_08220</name>
</gene>
<dbReference type="Gene3D" id="3.40.630.190">
    <property type="entry name" value="LCP protein"/>
    <property type="match status" value="1"/>
</dbReference>
<evidence type="ECO:0000313" key="5">
    <source>
        <dbReference type="Proteomes" id="UP001250214"/>
    </source>
</evidence>
<feature type="compositionally biased region" description="Acidic residues" evidence="2">
    <location>
        <begin position="365"/>
        <end position="385"/>
    </location>
</feature>
<proteinExistence type="inferred from homology"/>
<comment type="similarity">
    <text evidence="1">Belongs to the LytR/CpsA/Psr (LCP) family.</text>
</comment>
<feature type="compositionally biased region" description="Acidic residues" evidence="2">
    <location>
        <begin position="406"/>
        <end position="420"/>
    </location>
</feature>
<evidence type="ECO:0000256" key="1">
    <source>
        <dbReference type="ARBA" id="ARBA00006068"/>
    </source>
</evidence>
<sequence>MTLGVLLFAGAAGLYGYYWNLRSTMDAHDLEDTLAEEERPPKIGDDVTVLLIGSDGNDGHDGQYGGQDFEGERADTLLLVHISPERESVTAVNFPRDSLVQLPECAPYEDTEGTAGYYGMINASLFHGGPPCVVKTIETLTDIRVDHFAHVGFAGFEDMVDAIGGVEMCLPEPVQDERAHLDLDAGLQTLDGADALSFVRARYEIGDGGDQGRIDRQQMFLAALANEVSGGGLLTEPSQMVALLDAVSEHTSTDSDLGLDRILSIASTLADVDLNDIVFYTVPNWQAPSDPNRVVWNEDLAEPLFHAVAHDQPIDSVTRADLENTTDGEPDPGSSPTFPPDTTPGAAATPTPSYPAQEEPHDPPEDTEDGDGDGDGEETVIDDTGDAIGYRDGTANPCTDGLGTGTDDERENENTDADAR</sequence>
<protein>
    <submittedName>
        <fullName evidence="4">LCP family protein</fullName>
    </submittedName>
</protein>
<evidence type="ECO:0000259" key="3">
    <source>
        <dbReference type="Pfam" id="PF03816"/>
    </source>
</evidence>
<keyword evidence="5" id="KW-1185">Reference proteome</keyword>
<dbReference type="PANTHER" id="PTHR33392:SF6">
    <property type="entry name" value="POLYISOPRENYL-TEICHOIC ACID--PEPTIDOGLYCAN TEICHOIC ACID TRANSFERASE TAGU"/>
    <property type="match status" value="1"/>
</dbReference>
<feature type="region of interest" description="Disordered" evidence="2">
    <location>
        <begin position="322"/>
        <end position="420"/>
    </location>
</feature>
<evidence type="ECO:0000256" key="2">
    <source>
        <dbReference type="SAM" id="MobiDB-lite"/>
    </source>
</evidence>
<reference evidence="5" key="1">
    <citation type="submission" date="2023-07" db="EMBL/GenBank/DDBJ databases">
        <title>Novel species in the genus Lipingzhangella isolated from Sambhar Salt Lake.</title>
        <authorList>
            <person name="Jiya N."/>
            <person name="Kajale S."/>
            <person name="Sharma A."/>
        </authorList>
    </citation>
    <scope>NUCLEOTIDE SEQUENCE [LARGE SCALE GENOMIC DNA]</scope>
    <source>
        <strain evidence="5">LS1_29</strain>
    </source>
</reference>
<dbReference type="NCBIfam" id="TIGR00350">
    <property type="entry name" value="lytR_cpsA_psr"/>
    <property type="match status" value="1"/>
</dbReference>
<feature type="domain" description="Cell envelope-related transcriptional attenuator" evidence="3">
    <location>
        <begin position="73"/>
        <end position="228"/>
    </location>
</feature>
<organism evidence="4 5">
    <name type="scientific">Lipingzhangella rawalii</name>
    <dbReference type="NCBI Taxonomy" id="2055835"/>
    <lineage>
        <taxon>Bacteria</taxon>
        <taxon>Bacillati</taxon>
        <taxon>Actinomycetota</taxon>
        <taxon>Actinomycetes</taxon>
        <taxon>Streptosporangiales</taxon>
        <taxon>Nocardiopsidaceae</taxon>
        <taxon>Lipingzhangella</taxon>
    </lineage>
</organism>